<evidence type="ECO:0000313" key="3">
    <source>
        <dbReference type="Proteomes" id="UP000039865"/>
    </source>
</evidence>
<organism evidence="2 3">
    <name type="scientific">Stylonychia lemnae</name>
    <name type="common">Ciliate</name>
    <dbReference type="NCBI Taxonomy" id="5949"/>
    <lineage>
        <taxon>Eukaryota</taxon>
        <taxon>Sar</taxon>
        <taxon>Alveolata</taxon>
        <taxon>Ciliophora</taxon>
        <taxon>Intramacronucleata</taxon>
        <taxon>Spirotrichea</taxon>
        <taxon>Stichotrichia</taxon>
        <taxon>Sporadotrichida</taxon>
        <taxon>Oxytrichidae</taxon>
        <taxon>Stylonychinae</taxon>
        <taxon>Stylonychia</taxon>
    </lineage>
</organism>
<keyword evidence="1" id="KW-0472">Membrane</keyword>
<accession>A0A078AT05</accession>
<reference evidence="2 3" key="1">
    <citation type="submission" date="2014-06" db="EMBL/GenBank/DDBJ databases">
        <authorList>
            <person name="Swart Estienne"/>
        </authorList>
    </citation>
    <scope>NUCLEOTIDE SEQUENCE [LARGE SCALE GENOMIC DNA]</scope>
    <source>
        <strain evidence="2 3">130c</strain>
    </source>
</reference>
<keyword evidence="1" id="KW-1133">Transmembrane helix</keyword>
<protein>
    <submittedName>
        <fullName evidence="2">Uncharacterized protein</fullName>
    </submittedName>
</protein>
<evidence type="ECO:0000256" key="1">
    <source>
        <dbReference type="SAM" id="Phobius"/>
    </source>
</evidence>
<dbReference type="Proteomes" id="UP000039865">
    <property type="component" value="Unassembled WGS sequence"/>
</dbReference>
<sequence>MLSGMTSTLILFGYFAFMIQSLHLLLKNQDIEYHIRNHSRFILLFEEYGEDILSMAYYPLFMIKRTAIAFTLIYLQNHPVLQFMISFNIAFTIELDTQELALKGMVAFLKDLSPLEVQICYLKFKALPCINQHKSIKAKNFNLHRTLHTLVEQPNSLRSMVTAESKLSAVTRSSRKLKNKNEQIEQVQSRLFSVNTSIISTKKSDYKLPQI</sequence>
<dbReference type="EMBL" id="CCKQ01013624">
    <property type="protein sequence ID" value="CDW85319.1"/>
    <property type="molecule type" value="Genomic_DNA"/>
</dbReference>
<keyword evidence="1" id="KW-0812">Transmembrane</keyword>
<dbReference type="AlphaFoldDB" id="A0A078AT05"/>
<gene>
    <name evidence="2" type="primary">Contig2168.g2336</name>
    <name evidence="2" type="ORF">STYLEM_14393</name>
</gene>
<proteinExistence type="predicted"/>
<keyword evidence="3" id="KW-1185">Reference proteome</keyword>
<name>A0A078AT05_STYLE</name>
<feature type="transmembrane region" description="Helical" evidence="1">
    <location>
        <begin position="6"/>
        <end position="26"/>
    </location>
</feature>
<evidence type="ECO:0000313" key="2">
    <source>
        <dbReference type="EMBL" id="CDW85319.1"/>
    </source>
</evidence>
<dbReference type="InParanoid" id="A0A078AT05"/>